<dbReference type="PANTHER" id="PTHR42870">
    <property type="entry name" value="ACETYL-COA C-ACETYLTRANSFERASE"/>
    <property type="match status" value="1"/>
</dbReference>
<comment type="caution">
    <text evidence="11">The sequence shown here is derived from an EMBL/GenBank/DDBJ whole genome shotgun (WGS) entry which is preliminary data.</text>
</comment>
<dbReference type="InterPro" id="IPR020615">
    <property type="entry name" value="Thiolase_acyl_enz_int_AS"/>
</dbReference>
<evidence type="ECO:0000256" key="3">
    <source>
        <dbReference type="ARBA" id="ARBA00022448"/>
    </source>
</evidence>
<proteinExistence type="predicted"/>
<feature type="domain" description="Thiolase N-terminal" evidence="9">
    <location>
        <begin position="16"/>
        <end position="134"/>
    </location>
</feature>
<keyword evidence="4" id="KW-0808">Transferase</keyword>
<gene>
    <name evidence="11" type="ORF">BOX15_Mlig026678g1</name>
</gene>
<evidence type="ECO:0000259" key="10">
    <source>
        <dbReference type="Pfam" id="PF22691"/>
    </source>
</evidence>
<evidence type="ECO:0000256" key="6">
    <source>
        <dbReference type="ARBA" id="ARBA00023121"/>
    </source>
</evidence>
<keyword evidence="6" id="KW-0446">Lipid-binding</keyword>
<dbReference type="OrthoDB" id="542135at2759"/>
<evidence type="ECO:0000256" key="2">
    <source>
        <dbReference type="ARBA" id="ARBA00012352"/>
    </source>
</evidence>
<dbReference type="InterPro" id="IPR020616">
    <property type="entry name" value="Thiolase_N"/>
</dbReference>
<dbReference type="STRING" id="282301.A0A267GR11"/>
<sequence length="461" mass="49292">ILYAISQSMMAQQPRIVITGAGMTRFTRPQASPNDSSGYEFDQLAEQAAAEALRDSGIEYSSVAAVVASYCYGDPACGQQVAYRLGLTGVPVFNVNNNCSSGSSAIALARAILIANSTIGANPGPVLVLGFEQMERGGLSRRYTDRPDPVGRHCDRIGALGGNREPCSPGMSQWTSDVIRMFAGAASEYRDISGSAALTSEQLLASVAFKSRLHGSQNPRAMLSRAPKSADDLLKAPLLSPPIRVSFCAPVATGAAAVVMATESWWSNRRLPVTELVDQELVSDFSDTFSDTNSGGYSSLCGLTQARVASSRIYHRQRLNPKEQLALVELHDCFASNELMLYEALGLADKGFAQQYFSSGRWIDSLNGDGSLYLTGRQVVNPSGGLMSKGHPLGASGVAQCAEMSWQHRGLAGRRQVPALDETDSNRWALQHNFGLGSSCAVTLYRRYGSAALERGQGAKL</sequence>
<keyword evidence="7" id="KW-0576">Peroxisome</keyword>
<accession>A0A267GR11</accession>
<dbReference type="Proteomes" id="UP000215902">
    <property type="component" value="Unassembled WGS sequence"/>
</dbReference>
<dbReference type="PROSITE" id="PS00098">
    <property type="entry name" value="THIOLASE_1"/>
    <property type="match status" value="1"/>
</dbReference>
<reference evidence="11 12" key="1">
    <citation type="submission" date="2017-06" db="EMBL/GenBank/DDBJ databases">
        <title>A platform for efficient transgenesis in Macrostomum lignano, a flatworm model organism for stem cell research.</title>
        <authorList>
            <person name="Berezikov E."/>
        </authorList>
    </citation>
    <scope>NUCLEOTIDE SEQUENCE [LARGE SCALE GENOMIC DNA]</scope>
    <source>
        <strain evidence="11">DV1</strain>
        <tissue evidence="11">Whole organism</tissue>
    </source>
</reference>
<dbReference type="Pfam" id="PF22691">
    <property type="entry name" value="Thiolase_C_1"/>
    <property type="match status" value="1"/>
</dbReference>
<evidence type="ECO:0000256" key="4">
    <source>
        <dbReference type="ARBA" id="ARBA00022679"/>
    </source>
</evidence>
<evidence type="ECO:0000313" key="11">
    <source>
        <dbReference type="EMBL" id="PAA88443.1"/>
    </source>
</evidence>
<evidence type="ECO:0000313" key="12">
    <source>
        <dbReference type="Proteomes" id="UP000215902"/>
    </source>
</evidence>
<dbReference type="InterPro" id="IPR055140">
    <property type="entry name" value="Thiolase_C_2"/>
</dbReference>
<dbReference type="Pfam" id="PF00108">
    <property type="entry name" value="Thiolase_N"/>
    <property type="match status" value="1"/>
</dbReference>
<dbReference type="PANTHER" id="PTHR42870:SF1">
    <property type="entry name" value="NON-SPECIFIC LIPID-TRANSFER PROTEIN-LIKE 2"/>
    <property type="match status" value="1"/>
</dbReference>
<evidence type="ECO:0000256" key="7">
    <source>
        <dbReference type="ARBA" id="ARBA00023140"/>
    </source>
</evidence>
<organism evidence="11 12">
    <name type="scientific">Macrostomum lignano</name>
    <dbReference type="NCBI Taxonomy" id="282301"/>
    <lineage>
        <taxon>Eukaryota</taxon>
        <taxon>Metazoa</taxon>
        <taxon>Spiralia</taxon>
        <taxon>Lophotrochozoa</taxon>
        <taxon>Platyhelminthes</taxon>
        <taxon>Rhabditophora</taxon>
        <taxon>Macrostomorpha</taxon>
        <taxon>Macrostomida</taxon>
        <taxon>Macrostomidae</taxon>
        <taxon>Macrostomum</taxon>
    </lineage>
</organism>
<dbReference type="GO" id="GO:0006869">
    <property type="term" value="P:lipid transport"/>
    <property type="evidence" value="ECO:0007669"/>
    <property type="project" value="UniProtKB-KW"/>
</dbReference>
<dbReference type="GO" id="GO:0008289">
    <property type="term" value="F:lipid binding"/>
    <property type="evidence" value="ECO:0007669"/>
    <property type="project" value="UniProtKB-KW"/>
</dbReference>
<dbReference type="SUPFAM" id="SSF53901">
    <property type="entry name" value="Thiolase-like"/>
    <property type="match status" value="1"/>
</dbReference>
<keyword evidence="3" id="KW-0813">Transport</keyword>
<evidence type="ECO:0000256" key="8">
    <source>
        <dbReference type="ARBA" id="ARBA00032316"/>
    </source>
</evidence>
<dbReference type="GO" id="GO:0016747">
    <property type="term" value="F:acyltransferase activity, transferring groups other than amino-acyl groups"/>
    <property type="evidence" value="ECO:0007669"/>
    <property type="project" value="InterPro"/>
</dbReference>
<evidence type="ECO:0000256" key="5">
    <source>
        <dbReference type="ARBA" id="ARBA00023055"/>
    </source>
</evidence>
<dbReference type="GO" id="GO:0005777">
    <property type="term" value="C:peroxisome"/>
    <property type="evidence" value="ECO:0007669"/>
    <property type="project" value="UniProtKB-SubCell"/>
</dbReference>
<dbReference type="Gene3D" id="3.40.47.10">
    <property type="match status" value="1"/>
</dbReference>
<dbReference type="EMBL" id="NIVC01000188">
    <property type="protein sequence ID" value="PAA88443.1"/>
    <property type="molecule type" value="Genomic_DNA"/>
</dbReference>
<dbReference type="AlphaFoldDB" id="A0A267GR11"/>
<dbReference type="InterPro" id="IPR016039">
    <property type="entry name" value="Thiolase-like"/>
</dbReference>
<feature type="domain" description="Thiolase C-terminal" evidence="10">
    <location>
        <begin position="300"/>
        <end position="436"/>
    </location>
</feature>
<evidence type="ECO:0000259" key="9">
    <source>
        <dbReference type="Pfam" id="PF00108"/>
    </source>
</evidence>
<dbReference type="InterPro" id="IPR020613">
    <property type="entry name" value="Thiolase_CS"/>
</dbReference>
<dbReference type="CDD" id="cd00829">
    <property type="entry name" value="SCP-x_thiolase"/>
    <property type="match status" value="1"/>
</dbReference>
<feature type="non-terminal residue" evidence="11">
    <location>
        <position position="1"/>
    </location>
</feature>
<comment type="subcellular location">
    <subcellularLocation>
        <location evidence="1">Peroxisome</location>
    </subcellularLocation>
</comment>
<dbReference type="PROSITE" id="PS00737">
    <property type="entry name" value="THIOLASE_2"/>
    <property type="match status" value="1"/>
</dbReference>
<keyword evidence="12" id="KW-1185">Reference proteome</keyword>
<evidence type="ECO:0000256" key="1">
    <source>
        <dbReference type="ARBA" id="ARBA00004275"/>
    </source>
</evidence>
<name>A0A267GR11_9PLAT</name>
<keyword evidence="5" id="KW-0445">Lipid transport</keyword>
<dbReference type="EC" id="2.3.1.176" evidence="2"/>
<protein>
    <recommendedName>
        <fullName evidence="2">propanoyl-CoA C-acyltransferase</fullName>
        <ecNumber evidence="2">2.3.1.176</ecNumber>
    </recommendedName>
    <alternativeName>
        <fullName evidence="8">Propanoyl-CoA C-acyltransferase</fullName>
    </alternativeName>
</protein>